<evidence type="ECO:0000313" key="3">
    <source>
        <dbReference type="EMBL" id="KFI90365.1"/>
    </source>
</evidence>
<feature type="compositionally biased region" description="Low complexity" evidence="1">
    <location>
        <begin position="10"/>
        <end position="28"/>
    </location>
</feature>
<feature type="compositionally biased region" description="Low complexity" evidence="1">
    <location>
        <begin position="46"/>
        <end position="60"/>
    </location>
</feature>
<dbReference type="AlphaFoldDB" id="A0A087D4B5"/>
<dbReference type="Proteomes" id="UP000029078">
    <property type="component" value="Unassembled WGS sequence"/>
</dbReference>
<keyword evidence="2" id="KW-0812">Transmembrane</keyword>
<dbReference type="eggNOG" id="ENOG5033XKX">
    <property type="taxonomic scope" value="Bacteria"/>
</dbReference>
<proteinExistence type="predicted"/>
<feature type="transmembrane region" description="Helical" evidence="2">
    <location>
        <begin position="92"/>
        <end position="119"/>
    </location>
</feature>
<dbReference type="STRING" id="78346.BRUM_0124"/>
<reference evidence="3 4" key="1">
    <citation type="submission" date="2014-03" db="EMBL/GenBank/DDBJ databases">
        <title>Genomics of Bifidobacteria.</title>
        <authorList>
            <person name="Ventura M."/>
            <person name="Milani C."/>
            <person name="Lugli G.A."/>
        </authorList>
    </citation>
    <scope>NUCLEOTIDE SEQUENCE [LARGE SCALE GENOMIC DNA]</scope>
    <source>
        <strain evidence="3 4">LMG 21811</strain>
    </source>
</reference>
<organism evidence="3 4">
    <name type="scientific">Bifidobacterium ruminantium</name>
    <dbReference type="NCBI Taxonomy" id="78346"/>
    <lineage>
        <taxon>Bacteria</taxon>
        <taxon>Bacillati</taxon>
        <taxon>Actinomycetota</taxon>
        <taxon>Actinomycetes</taxon>
        <taxon>Bifidobacteriales</taxon>
        <taxon>Bifidobacteriaceae</taxon>
        <taxon>Bifidobacterium</taxon>
    </lineage>
</organism>
<sequence length="435" mass="49116">MSTPNPYNPNPHGGNPYNPYNPSNPRYGAPRQGNPQHGMPPYNSSQRGQYGQPYGQYGQPRRPEPPHMPQMQPNLPYGQPPRKPRKTIGSGGTVAIVISALLVPVLLVVLLFGGGLIFYSKKIDEATADGGSRIDDNKPKAGSIDVWYNISERPDYQTTIDYIHKLAKETKQAVEDDEKGFLKDNDLPYNKTNREYVEAYVHMLQAYDEYKAKDSELNSVDIQELDDMISYRKTQVDQIVEQFDKHERLGAKIVATDEEGGKRDVYTDTRTNMRKAWDEHEQQVAQYQYNGNDWIGAAKEAARLAGMEIDWNIYDADKVCTPQDYTYVQALYCPMTPNLIYANSNQSHWDTAYALATIKHEIAHHAIHMRCGTSSPPVVMSGRTDRTEAVTSSYAIMFLGADSGQLNMVRGDQYRFDDESNAMAAKIHNNQCKVE</sequence>
<keyword evidence="2" id="KW-0472">Membrane</keyword>
<evidence type="ECO:0000313" key="4">
    <source>
        <dbReference type="Proteomes" id="UP000029078"/>
    </source>
</evidence>
<dbReference type="EMBL" id="JGZL01000003">
    <property type="protein sequence ID" value="KFI90365.1"/>
    <property type="molecule type" value="Genomic_DNA"/>
</dbReference>
<gene>
    <name evidence="3" type="ORF">BRUM_0124</name>
</gene>
<dbReference type="RefSeq" id="WP_026646967.1">
    <property type="nucleotide sequence ID" value="NZ_JGZL01000003.1"/>
</dbReference>
<keyword evidence="4" id="KW-1185">Reference proteome</keyword>
<evidence type="ECO:0000256" key="2">
    <source>
        <dbReference type="SAM" id="Phobius"/>
    </source>
</evidence>
<feature type="region of interest" description="Disordered" evidence="1">
    <location>
        <begin position="1"/>
        <end position="87"/>
    </location>
</feature>
<protein>
    <submittedName>
        <fullName evidence="3">Uncharacterized protein</fullName>
    </submittedName>
</protein>
<name>A0A087D4B5_BIFRU</name>
<keyword evidence="2" id="KW-1133">Transmembrane helix</keyword>
<evidence type="ECO:0000256" key="1">
    <source>
        <dbReference type="SAM" id="MobiDB-lite"/>
    </source>
</evidence>
<comment type="caution">
    <text evidence="3">The sequence shown here is derived from an EMBL/GenBank/DDBJ whole genome shotgun (WGS) entry which is preliminary data.</text>
</comment>
<accession>A0A087D4B5</accession>